<dbReference type="PANTHER" id="PTHR36206:SF12">
    <property type="entry name" value="ASPERCRYPTIN BIOSYNTHESIS CLUSTER-SPECIFIC TRANSCRIPTION REGULATOR ATNN-RELATED"/>
    <property type="match status" value="1"/>
</dbReference>
<keyword evidence="2" id="KW-0862">Zinc</keyword>
<dbReference type="InterPro" id="IPR001138">
    <property type="entry name" value="Zn2Cys6_DnaBD"/>
</dbReference>
<keyword evidence="5" id="KW-0804">Transcription</keyword>
<dbReference type="PROSITE" id="PS00463">
    <property type="entry name" value="ZN2_CY6_FUNGAL_1"/>
    <property type="match status" value="1"/>
</dbReference>
<dbReference type="OrthoDB" id="3172332at2759"/>
<feature type="domain" description="Zn(2)-C6 fungal-type" evidence="8">
    <location>
        <begin position="34"/>
        <end position="62"/>
    </location>
</feature>
<accession>A0A2J6QUW2</accession>
<evidence type="ECO:0000313" key="10">
    <source>
        <dbReference type="Proteomes" id="UP000235786"/>
    </source>
</evidence>
<dbReference type="GO" id="GO:0000981">
    <property type="term" value="F:DNA-binding transcription factor activity, RNA polymerase II-specific"/>
    <property type="evidence" value="ECO:0007669"/>
    <property type="project" value="InterPro"/>
</dbReference>
<dbReference type="Pfam" id="PF11951">
    <property type="entry name" value="Fungal_trans_2"/>
    <property type="match status" value="1"/>
</dbReference>
<dbReference type="InterPro" id="IPR036864">
    <property type="entry name" value="Zn2-C6_fun-type_DNA-bd_sf"/>
</dbReference>
<dbReference type="InterPro" id="IPR052360">
    <property type="entry name" value="Transcr_Regulatory_Proteins"/>
</dbReference>
<dbReference type="AlphaFoldDB" id="A0A2J6QUW2"/>
<organism evidence="9 10">
    <name type="scientific">Hyaloscypha variabilis (strain UAMH 11265 / GT02V1 / F)</name>
    <name type="common">Meliniomyces variabilis</name>
    <dbReference type="NCBI Taxonomy" id="1149755"/>
    <lineage>
        <taxon>Eukaryota</taxon>
        <taxon>Fungi</taxon>
        <taxon>Dikarya</taxon>
        <taxon>Ascomycota</taxon>
        <taxon>Pezizomycotina</taxon>
        <taxon>Leotiomycetes</taxon>
        <taxon>Helotiales</taxon>
        <taxon>Hyaloscyphaceae</taxon>
        <taxon>Hyaloscypha</taxon>
        <taxon>Hyaloscypha variabilis</taxon>
    </lineage>
</organism>
<evidence type="ECO:0000256" key="7">
    <source>
        <dbReference type="SAM" id="MobiDB-lite"/>
    </source>
</evidence>
<dbReference type="SMART" id="SM00066">
    <property type="entry name" value="GAL4"/>
    <property type="match status" value="1"/>
</dbReference>
<evidence type="ECO:0000313" key="9">
    <source>
        <dbReference type="EMBL" id="PMD30050.1"/>
    </source>
</evidence>
<dbReference type="EMBL" id="KZ613969">
    <property type="protein sequence ID" value="PMD30050.1"/>
    <property type="molecule type" value="Genomic_DNA"/>
</dbReference>
<dbReference type="Proteomes" id="UP000235786">
    <property type="component" value="Unassembled WGS sequence"/>
</dbReference>
<evidence type="ECO:0000256" key="5">
    <source>
        <dbReference type="ARBA" id="ARBA00023163"/>
    </source>
</evidence>
<dbReference type="PROSITE" id="PS50048">
    <property type="entry name" value="ZN2_CY6_FUNGAL_2"/>
    <property type="match status" value="1"/>
</dbReference>
<evidence type="ECO:0000256" key="3">
    <source>
        <dbReference type="ARBA" id="ARBA00023015"/>
    </source>
</evidence>
<name>A0A2J6QUW2_HYAVF</name>
<feature type="region of interest" description="Disordered" evidence="7">
    <location>
        <begin position="1"/>
        <end position="36"/>
    </location>
</feature>
<evidence type="ECO:0000259" key="8">
    <source>
        <dbReference type="PROSITE" id="PS50048"/>
    </source>
</evidence>
<sequence length="656" mass="73882">MKSRYYSAPSQTMAKHNPKTTKRTRKGGHRGKTGCSTCRTRHVKCDEGKPSCLNCTSTGRKCDGYQCIEAPNILQALPLLAFAQSYTNQTSPWNDSQVTLATTLGLPSNEQNNRLFHSFLQDCVPSLTEAMDSEFWRRSILRASSSPAVQHAAIAFGAVYEQRMLSQNMHSGQDGKRLELTSSLRYAVAIRTLRYCTAEPSQTPEMLEEIMIACLIFIFMEILRGDDVAAATHLDGALKIYSCARSTGEVHIQAKENKITSDIDIAVGSITKSFLRLDIQSVLYMGSRTPWEPGGISVMFRASEDIPAMFETFLDARDSLYALLAKILNFITPPEGAEKCFPAWCPHPDRGFDIYTVFHGSTYRDYHLPKAITQRRHLMHLLSRWKSAFQGFLKKGTPKTPDTLTGCALLWLTYHATRIKLAVAYTHDECCYDEHLPSFKKILEQAELYLKYTAQTPRSHTPTPTDPNDRLANNMPSLKPRQTYFKVHSSVCYPLYYTALKCRSKTTRQSALSMLRNVDSEGVWDVNMLTKIAEFVITIEEESTGLDRHRSLVDTPQFGVPEANRIHCLSLNIVKDLKSVWLRYNRRVLDTKGEISRSSDPLERWRIDSTVLTWKNSPTENTETLSPGNSVPAQLASATLSSENRTPLSQSLPAQC</sequence>
<proteinExistence type="predicted"/>
<dbReference type="GO" id="GO:0008270">
    <property type="term" value="F:zinc ion binding"/>
    <property type="evidence" value="ECO:0007669"/>
    <property type="project" value="InterPro"/>
</dbReference>
<keyword evidence="6" id="KW-0539">Nucleus</keyword>
<dbReference type="CDD" id="cd00067">
    <property type="entry name" value="GAL4"/>
    <property type="match status" value="1"/>
</dbReference>
<keyword evidence="10" id="KW-1185">Reference proteome</keyword>
<evidence type="ECO:0000256" key="4">
    <source>
        <dbReference type="ARBA" id="ARBA00023125"/>
    </source>
</evidence>
<dbReference type="Gene3D" id="4.10.240.10">
    <property type="entry name" value="Zn(2)-C6 fungal-type DNA-binding domain"/>
    <property type="match status" value="1"/>
</dbReference>
<protein>
    <recommendedName>
        <fullName evidence="8">Zn(2)-C6 fungal-type domain-containing protein</fullName>
    </recommendedName>
</protein>
<dbReference type="SUPFAM" id="SSF57701">
    <property type="entry name" value="Zn2/Cys6 DNA-binding domain"/>
    <property type="match status" value="1"/>
</dbReference>
<dbReference type="PANTHER" id="PTHR36206">
    <property type="entry name" value="ASPERCRYPTIN BIOSYNTHESIS CLUSTER-SPECIFIC TRANSCRIPTION REGULATOR ATNN-RELATED"/>
    <property type="match status" value="1"/>
</dbReference>
<evidence type="ECO:0000256" key="1">
    <source>
        <dbReference type="ARBA" id="ARBA00022723"/>
    </source>
</evidence>
<gene>
    <name evidence="9" type="ORF">L207DRAFT_230501</name>
</gene>
<keyword evidence="4" id="KW-0238">DNA-binding</keyword>
<dbReference type="InterPro" id="IPR021858">
    <property type="entry name" value="Fun_TF"/>
</dbReference>
<feature type="compositionally biased region" description="Basic residues" evidence="7">
    <location>
        <begin position="16"/>
        <end position="32"/>
    </location>
</feature>
<evidence type="ECO:0000256" key="2">
    <source>
        <dbReference type="ARBA" id="ARBA00022833"/>
    </source>
</evidence>
<dbReference type="Pfam" id="PF00172">
    <property type="entry name" value="Zn_clus"/>
    <property type="match status" value="1"/>
</dbReference>
<keyword evidence="1" id="KW-0479">Metal-binding</keyword>
<dbReference type="GO" id="GO:0003677">
    <property type="term" value="F:DNA binding"/>
    <property type="evidence" value="ECO:0007669"/>
    <property type="project" value="UniProtKB-KW"/>
</dbReference>
<keyword evidence="3" id="KW-0805">Transcription regulation</keyword>
<evidence type="ECO:0000256" key="6">
    <source>
        <dbReference type="ARBA" id="ARBA00023242"/>
    </source>
</evidence>
<reference evidence="9 10" key="1">
    <citation type="submission" date="2016-04" db="EMBL/GenBank/DDBJ databases">
        <title>A degradative enzymes factory behind the ericoid mycorrhizal symbiosis.</title>
        <authorList>
            <consortium name="DOE Joint Genome Institute"/>
            <person name="Martino E."/>
            <person name="Morin E."/>
            <person name="Grelet G."/>
            <person name="Kuo A."/>
            <person name="Kohler A."/>
            <person name="Daghino S."/>
            <person name="Barry K."/>
            <person name="Choi C."/>
            <person name="Cichocki N."/>
            <person name="Clum A."/>
            <person name="Copeland A."/>
            <person name="Hainaut M."/>
            <person name="Haridas S."/>
            <person name="Labutti K."/>
            <person name="Lindquist E."/>
            <person name="Lipzen A."/>
            <person name="Khouja H.-R."/>
            <person name="Murat C."/>
            <person name="Ohm R."/>
            <person name="Olson A."/>
            <person name="Spatafora J."/>
            <person name="Veneault-Fourrey C."/>
            <person name="Henrissat B."/>
            <person name="Grigoriev I."/>
            <person name="Martin F."/>
            <person name="Perotto S."/>
        </authorList>
    </citation>
    <scope>NUCLEOTIDE SEQUENCE [LARGE SCALE GENOMIC DNA]</scope>
    <source>
        <strain evidence="9 10">F</strain>
    </source>
</reference>